<dbReference type="Pfam" id="PF07963">
    <property type="entry name" value="N_methyl"/>
    <property type="match status" value="1"/>
</dbReference>
<feature type="transmembrane region" description="Helical" evidence="1">
    <location>
        <begin position="7"/>
        <end position="32"/>
    </location>
</feature>
<evidence type="ECO:0000313" key="2">
    <source>
        <dbReference type="EMBL" id="HHF53030.1"/>
    </source>
</evidence>
<dbReference type="InterPro" id="IPR045584">
    <property type="entry name" value="Pilin-like"/>
</dbReference>
<dbReference type="InterPro" id="IPR012902">
    <property type="entry name" value="N_methyl_site"/>
</dbReference>
<sequence length="136" mass="15466">MKKNRKGFTLVEVLVALFILAIAFLGVGPLVIMTVKGNQVVREHINARLLAERVTEYFRATDYEDPMLSNDADNADLSDTLTPDHSTIDTIDNVVYRVLWNIAEDQPQTGLKTIQIIIKWRNKSYTLVTLKGRYTL</sequence>
<keyword evidence="1" id="KW-1133">Transmembrane helix</keyword>
<protein>
    <submittedName>
        <fullName evidence="2">Prepilin-type N-terminal cleavage/methylation domain-containing protein</fullName>
    </submittedName>
</protein>
<dbReference type="SUPFAM" id="SSF54523">
    <property type="entry name" value="Pili subunits"/>
    <property type="match status" value="1"/>
</dbReference>
<dbReference type="PROSITE" id="PS00409">
    <property type="entry name" value="PROKAR_NTER_METHYL"/>
    <property type="match status" value="1"/>
</dbReference>
<dbReference type="Proteomes" id="UP000886050">
    <property type="component" value="Unassembled WGS sequence"/>
</dbReference>
<evidence type="ECO:0000256" key="1">
    <source>
        <dbReference type="SAM" id="Phobius"/>
    </source>
</evidence>
<dbReference type="EMBL" id="DRTX01000087">
    <property type="protein sequence ID" value="HHF53030.1"/>
    <property type="molecule type" value="Genomic_DNA"/>
</dbReference>
<reference evidence="2" key="1">
    <citation type="journal article" date="2020" name="mSystems">
        <title>Genome- and Community-Level Interaction Insights into Carbon Utilization and Element Cycling Functions of Hydrothermarchaeota in Hydrothermal Sediment.</title>
        <authorList>
            <person name="Zhou Z."/>
            <person name="Liu Y."/>
            <person name="Xu W."/>
            <person name="Pan J."/>
            <person name="Luo Z.H."/>
            <person name="Li M."/>
        </authorList>
    </citation>
    <scope>NUCLEOTIDE SEQUENCE [LARGE SCALE GENOMIC DNA]</scope>
    <source>
        <strain evidence="2">HyVt-96</strain>
    </source>
</reference>
<name>A0A7V5HNP9_UNCW3</name>
<gene>
    <name evidence="2" type="ORF">ENL43_01535</name>
</gene>
<keyword evidence="1" id="KW-0472">Membrane</keyword>
<comment type="caution">
    <text evidence="2">The sequence shown here is derived from an EMBL/GenBank/DDBJ whole genome shotgun (WGS) entry which is preliminary data.</text>
</comment>
<keyword evidence="1" id="KW-0812">Transmembrane</keyword>
<organism evidence="2">
    <name type="scientific">candidate division WOR-3 bacterium</name>
    <dbReference type="NCBI Taxonomy" id="2052148"/>
    <lineage>
        <taxon>Bacteria</taxon>
        <taxon>Bacteria division WOR-3</taxon>
    </lineage>
</organism>
<dbReference type="AlphaFoldDB" id="A0A7V5HNP9"/>
<accession>A0A7V5HNP9</accession>
<proteinExistence type="predicted"/>
<dbReference type="NCBIfam" id="TIGR02532">
    <property type="entry name" value="IV_pilin_GFxxxE"/>
    <property type="match status" value="1"/>
</dbReference>